<proteinExistence type="predicted"/>
<organism evidence="2 4">
    <name type="scientific">Eisenbergiella tayi</name>
    <dbReference type="NCBI Taxonomy" id="1432052"/>
    <lineage>
        <taxon>Bacteria</taxon>
        <taxon>Bacillati</taxon>
        <taxon>Bacillota</taxon>
        <taxon>Clostridia</taxon>
        <taxon>Lachnospirales</taxon>
        <taxon>Lachnospiraceae</taxon>
        <taxon>Eisenbergiella</taxon>
    </lineage>
</organism>
<dbReference type="EMBL" id="MCGI01000002">
    <property type="protein sequence ID" value="ODM11491.1"/>
    <property type="molecule type" value="Genomic_DNA"/>
</dbReference>
<accession>A0A1E3ASJ8</accession>
<sequence length="397" mass="45950">MSWYAGTFYCGHEGYVNIIGPASNREKMKEYKFSGLCPACCKAELIRSRNEKNTAARKAASRMELPPLEGTRKQVVWAETLRVEALTRLQTFIDTPGNIHLIILRLNYEALTPLELTEENLPPMLQEIVQYLIHEKVKAAYWINNRFNRELCNLEQLIPEYLEWCKWYRPEQTVSESDFIRSDSVLSPKNPQFPGIVEIKGNDEEISAFYEKNDRFREIIRQMDYEWNGRCWFRRLTPYRGSFRDRAAELGNVLLKNGFTVSITDKEAREGAVNGDFSPEHKRWITKSKKGLFFFIPLSSSIPREVVLNLKKIPTAAYHSGGIFLEPSHYEELEDFAEMYGFRFDREAGELLHAYRDTLQQVPHVSPAAPQPSEEINNLHKILESSGAILDDLVDND</sequence>
<dbReference type="PATRIC" id="fig|1432052.3.peg.2314"/>
<evidence type="ECO:0000313" key="3">
    <source>
        <dbReference type="Proteomes" id="UP000094067"/>
    </source>
</evidence>
<dbReference type="Proteomes" id="UP000095003">
    <property type="component" value="Unassembled WGS sequence"/>
</dbReference>
<comment type="caution">
    <text evidence="2">The sequence shown here is derived from an EMBL/GenBank/DDBJ whole genome shotgun (WGS) entry which is preliminary data.</text>
</comment>
<protein>
    <submittedName>
        <fullName evidence="2">Uncharacterized protein</fullName>
    </submittedName>
</protein>
<gene>
    <name evidence="2" type="ORF">BEH84_02103</name>
    <name evidence="1" type="ORF">BEI61_06109</name>
</gene>
<evidence type="ECO:0000313" key="4">
    <source>
        <dbReference type="Proteomes" id="UP000095003"/>
    </source>
</evidence>
<evidence type="ECO:0000313" key="1">
    <source>
        <dbReference type="EMBL" id="ODM02110.1"/>
    </source>
</evidence>
<dbReference type="EMBL" id="MCGH01000005">
    <property type="protein sequence ID" value="ODM02110.1"/>
    <property type="molecule type" value="Genomic_DNA"/>
</dbReference>
<reference evidence="3 4" key="1">
    <citation type="submission" date="2016-07" db="EMBL/GenBank/DDBJ databases">
        <title>Characterization of isolates of Eisenbergiella tayi derived from blood cultures, using whole genome sequencing.</title>
        <authorList>
            <person name="Burdz T."/>
            <person name="Wiebe D."/>
            <person name="Huynh C."/>
            <person name="Bernard K."/>
        </authorList>
    </citation>
    <scope>NUCLEOTIDE SEQUENCE [LARGE SCALE GENOMIC DNA]</scope>
    <source>
        <strain evidence="1 3">NML 110608</strain>
        <strain evidence="2 4">NML 120489</strain>
    </source>
</reference>
<dbReference type="RefSeq" id="WP_016360311.1">
    <property type="nucleotide sequence ID" value="NZ_CABMHK010000064.1"/>
</dbReference>
<dbReference type="GeneID" id="93305001"/>
<dbReference type="AlphaFoldDB" id="A0A1E3ASJ8"/>
<evidence type="ECO:0000313" key="2">
    <source>
        <dbReference type="EMBL" id="ODM11491.1"/>
    </source>
</evidence>
<name>A0A1E3ASJ8_9FIRM</name>
<dbReference type="Proteomes" id="UP000094067">
    <property type="component" value="Unassembled WGS sequence"/>
</dbReference>